<dbReference type="Pfam" id="PF00528">
    <property type="entry name" value="BPD_transp_1"/>
    <property type="match status" value="1"/>
</dbReference>
<evidence type="ECO:0000256" key="2">
    <source>
        <dbReference type="ARBA" id="ARBA00022448"/>
    </source>
</evidence>
<evidence type="ECO:0000256" key="4">
    <source>
        <dbReference type="ARBA" id="ARBA00022519"/>
    </source>
</evidence>
<dbReference type="RefSeq" id="WP_188686233.1">
    <property type="nucleotide sequence ID" value="NZ_BMKX01000007.1"/>
</dbReference>
<keyword evidence="5 8" id="KW-0812">Transmembrane</keyword>
<evidence type="ECO:0000256" key="8">
    <source>
        <dbReference type="RuleBase" id="RU363032"/>
    </source>
</evidence>
<keyword evidence="3" id="KW-1003">Cell membrane</keyword>
<feature type="transmembrane region" description="Helical" evidence="8">
    <location>
        <begin position="106"/>
        <end position="126"/>
    </location>
</feature>
<dbReference type="GeneID" id="303305050"/>
<sequence length="278" mass="30351">MSRVATPPQKWLRRVILWGVTLIFLIPLFAMTEFTLRSPGGGYSFEHWLALGEIGDSRQYRVLANGLSNSAVLSGLTLVLVLGVFAPTIIWVHLRFPKFERILDLLTVLPIAIPAIALVVGFAPIYRLLGKSLGSGEWTLFLAYGVLVLPFTYRAIMADLQGMDARVLSEAARSLGATWFAVFTRVLIPGLRRGLLSASLLTIAIVMGEFTVSSLLSRTTFQTGLLQISQTNPFIAVLVSLLSLIIMFVLLATVSGAGSRIRNSKVRTPSAKEKSYVA</sequence>
<evidence type="ECO:0000313" key="10">
    <source>
        <dbReference type="EMBL" id="GGJ66726.1"/>
    </source>
</evidence>
<feature type="transmembrane region" description="Helical" evidence="8">
    <location>
        <begin position="235"/>
        <end position="257"/>
    </location>
</feature>
<dbReference type="EMBL" id="BMKX01000007">
    <property type="protein sequence ID" value="GGJ66726.1"/>
    <property type="molecule type" value="Genomic_DNA"/>
</dbReference>
<evidence type="ECO:0000256" key="6">
    <source>
        <dbReference type="ARBA" id="ARBA00022989"/>
    </source>
</evidence>
<comment type="caution">
    <text evidence="10">The sequence shown here is derived from an EMBL/GenBank/DDBJ whole genome shotgun (WGS) entry which is preliminary data.</text>
</comment>
<dbReference type="Proteomes" id="UP000606115">
    <property type="component" value="Unassembled WGS sequence"/>
</dbReference>
<keyword evidence="6 8" id="KW-1133">Transmembrane helix</keyword>
<evidence type="ECO:0000256" key="5">
    <source>
        <dbReference type="ARBA" id="ARBA00022692"/>
    </source>
</evidence>
<evidence type="ECO:0000259" key="9">
    <source>
        <dbReference type="PROSITE" id="PS50928"/>
    </source>
</evidence>
<evidence type="ECO:0000256" key="7">
    <source>
        <dbReference type="ARBA" id="ARBA00023136"/>
    </source>
</evidence>
<dbReference type="InterPro" id="IPR035906">
    <property type="entry name" value="MetI-like_sf"/>
</dbReference>
<feature type="domain" description="ABC transmembrane type-1" evidence="9">
    <location>
        <begin position="67"/>
        <end position="254"/>
    </location>
</feature>
<dbReference type="CDD" id="cd06261">
    <property type="entry name" value="TM_PBP2"/>
    <property type="match status" value="1"/>
</dbReference>
<organism evidence="10 11">
    <name type="scientific">Glutamicibacter ardleyensis</name>
    <dbReference type="NCBI Taxonomy" id="225894"/>
    <lineage>
        <taxon>Bacteria</taxon>
        <taxon>Bacillati</taxon>
        <taxon>Actinomycetota</taxon>
        <taxon>Actinomycetes</taxon>
        <taxon>Micrococcales</taxon>
        <taxon>Micrococcaceae</taxon>
        <taxon>Glutamicibacter</taxon>
    </lineage>
</organism>
<accession>A0ABQ2DP96</accession>
<dbReference type="SUPFAM" id="SSF161098">
    <property type="entry name" value="MetI-like"/>
    <property type="match status" value="1"/>
</dbReference>
<feature type="transmembrane region" description="Helical" evidence="8">
    <location>
        <begin position="71"/>
        <end position="94"/>
    </location>
</feature>
<dbReference type="PROSITE" id="PS50928">
    <property type="entry name" value="ABC_TM1"/>
    <property type="match status" value="1"/>
</dbReference>
<proteinExistence type="inferred from homology"/>
<feature type="transmembrane region" description="Helical" evidence="8">
    <location>
        <begin position="12"/>
        <end position="30"/>
    </location>
</feature>
<evidence type="ECO:0000256" key="1">
    <source>
        <dbReference type="ARBA" id="ARBA00004429"/>
    </source>
</evidence>
<gene>
    <name evidence="10" type="ORF">GCM10007173_27060</name>
</gene>
<comment type="similarity">
    <text evidence="8">Belongs to the binding-protein-dependent transport system permease family.</text>
</comment>
<evidence type="ECO:0000313" key="11">
    <source>
        <dbReference type="Proteomes" id="UP000606115"/>
    </source>
</evidence>
<protein>
    <submittedName>
        <fullName evidence="10">ABC transporter permease</fullName>
    </submittedName>
</protein>
<keyword evidence="2 8" id="KW-0813">Transport</keyword>
<keyword evidence="11" id="KW-1185">Reference proteome</keyword>
<comment type="subcellular location">
    <subcellularLocation>
        <location evidence="1">Cell inner membrane</location>
        <topology evidence="1">Multi-pass membrane protein</topology>
    </subcellularLocation>
    <subcellularLocation>
        <location evidence="8">Cell membrane</location>
        <topology evidence="8">Multi-pass membrane protein</topology>
    </subcellularLocation>
</comment>
<dbReference type="PANTHER" id="PTHR43357">
    <property type="entry name" value="INNER MEMBRANE ABC TRANSPORTER PERMEASE PROTEIN YDCV"/>
    <property type="match status" value="1"/>
</dbReference>
<dbReference type="Gene3D" id="1.10.3720.10">
    <property type="entry name" value="MetI-like"/>
    <property type="match status" value="1"/>
</dbReference>
<dbReference type="InterPro" id="IPR000515">
    <property type="entry name" value="MetI-like"/>
</dbReference>
<name>A0ABQ2DP96_9MICC</name>
<reference evidence="11" key="1">
    <citation type="journal article" date="2019" name="Int. J. Syst. Evol. Microbiol.">
        <title>The Global Catalogue of Microorganisms (GCM) 10K type strain sequencing project: providing services to taxonomists for standard genome sequencing and annotation.</title>
        <authorList>
            <consortium name="The Broad Institute Genomics Platform"/>
            <consortium name="The Broad Institute Genome Sequencing Center for Infectious Disease"/>
            <person name="Wu L."/>
            <person name="Ma J."/>
        </authorList>
    </citation>
    <scope>NUCLEOTIDE SEQUENCE [LARGE SCALE GENOMIC DNA]</scope>
    <source>
        <strain evidence="11">CGMCC 1.3685</strain>
    </source>
</reference>
<keyword evidence="4" id="KW-0997">Cell inner membrane</keyword>
<dbReference type="PANTHER" id="PTHR43357:SF4">
    <property type="entry name" value="INNER MEMBRANE ABC TRANSPORTER PERMEASE PROTEIN YDCV"/>
    <property type="match status" value="1"/>
</dbReference>
<keyword evidence="7 8" id="KW-0472">Membrane</keyword>
<feature type="transmembrane region" description="Helical" evidence="8">
    <location>
        <begin position="138"/>
        <end position="156"/>
    </location>
</feature>
<feature type="transmembrane region" description="Helical" evidence="8">
    <location>
        <begin position="195"/>
        <end position="215"/>
    </location>
</feature>
<evidence type="ECO:0000256" key="3">
    <source>
        <dbReference type="ARBA" id="ARBA00022475"/>
    </source>
</evidence>